<evidence type="ECO:0000313" key="6">
    <source>
        <dbReference type="EMBL" id="KAK8601603.1"/>
    </source>
</evidence>
<dbReference type="SUPFAM" id="SSF51351">
    <property type="entry name" value="Triosephosphate isomerase (TIM)"/>
    <property type="match status" value="1"/>
</dbReference>
<evidence type="ECO:0000259" key="5">
    <source>
        <dbReference type="Pfam" id="PF14309"/>
    </source>
</evidence>
<comment type="pathway">
    <text evidence="4">Carbohydrate biosynthesis.</text>
</comment>
<dbReference type="Pfam" id="PF14309">
    <property type="entry name" value="DUF4378"/>
    <property type="match status" value="1"/>
</dbReference>
<name>A0ABR2GFA2_9ROSI</name>
<proteinExistence type="inferred from homology"/>
<dbReference type="Pfam" id="PF00121">
    <property type="entry name" value="TIM"/>
    <property type="match status" value="1"/>
</dbReference>
<comment type="similarity">
    <text evidence="1">Belongs to the triosephosphate isomerase family.</text>
</comment>
<organism evidence="6 7">
    <name type="scientific">Hibiscus sabdariffa</name>
    <name type="common">roselle</name>
    <dbReference type="NCBI Taxonomy" id="183260"/>
    <lineage>
        <taxon>Eukaryota</taxon>
        <taxon>Viridiplantae</taxon>
        <taxon>Streptophyta</taxon>
        <taxon>Embryophyta</taxon>
        <taxon>Tracheophyta</taxon>
        <taxon>Spermatophyta</taxon>
        <taxon>Magnoliopsida</taxon>
        <taxon>eudicotyledons</taxon>
        <taxon>Gunneridae</taxon>
        <taxon>Pentapetalae</taxon>
        <taxon>rosids</taxon>
        <taxon>malvids</taxon>
        <taxon>Malvales</taxon>
        <taxon>Malvaceae</taxon>
        <taxon>Malvoideae</taxon>
        <taxon>Hibiscus</taxon>
    </lineage>
</organism>
<keyword evidence="3" id="KW-0413">Isomerase</keyword>
<gene>
    <name evidence="6" type="ORF">V6N12_051432</name>
</gene>
<dbReference type="InterPro" id="IPR000652">
    <property type="entry name" value="Triosephosphate_isomerase"/>
</dbReference>
<dbReference type="PROSITE" id="PS51440">
    <property type="entry name" value="TIM_2"/>
    <property type="match status" value="1"/>
</dbReference>
<evidence type="ECO:0000313" key="7">
    <source>
        <dbReference type="Proteomes" id="UP001472677"/>
    </source>
</evidence>
<dbReference type="InterPro" id="IPR025486">
    <property type="entry name" value="DUF4378"/>
</dbReference>
<protein>
    <recommendedName>
        <fullName evidence="5">DUF4378 domain-containing protein</fullName>
    </recommendedName>
</protein>
<feature type="domain" description="DUF4378" evidence="5">
    <location>
        <begin position="3"/>
        <end position="62"/>
    </location>
</feature>
<dbReference type="PANTHER" id="PTHR21139">
    <property type="entry name" value="TRIOSEPHOSPHATE ISOMERASE"/>
    <property type="match status" value="1"/>
</dbReference>
<evidence type="ECO:0000256" key="4">
    <source>
        <dbReference type="ARBA" id="ARBA00024331"/>
    </source>
</evidence>
<reference evidence="6 7" key="1">
    <citation type="journal article" date="2024" name="G3 (Bethesda)">
        <title>Genome assembly of Hibiscus sabdariffa L. provides insights into metabolisms of medicinal natural products.</title>
        <authorList>
            <person name="Kim T."/>
        </authorList>
    </citation>
    <scope>NUCLEOTIDE SEQUENCE [LARGE SCALE GENOMIC DNA]</scope>
    <source>
        <strain evidence="6">TK-2024</strain>
        <tissue evidence="6">Old leaves</tissue>
    </source>
</reference>
<evidence type="ECO:0000256" key="1">
    <source>
        <dbReference type="ARBA" id="ARBA00007422"/>
    </source>
</evidence>
<accession>A0ABR2GFA2</accession>
<evidence type="ECO:0000256" key="2">
    <source>
        <dbReference type="ARBA" id="ARBA00011738"/>
    </source>
</evidence>
<dbReference type="EMBL" id="JBBPBM010000001">
    <property type="protein sequence ID" value="KAK8601603.1"/>
    <property type="molecule type" value="Genomic_DNA"/>
</dbReference>
<evidence type="ECO:0000256" key="3">
    <source>
        <dbReference type="ARBA" id="ARBA00023235"/>
    </source>
</evidence>
<dbReference type="Gene3D" id="3.20.20.70">
    <property type="entry name" value="Aldolase class I"/>
    <property type="match status" value="2"/>
</dbReference>
<dbReference type="InterPro" id="IPR013785">
    <property type="entry name" value="Aldolase_TIM"/>
</dbReference>
<sequence length="163" mass="18265">MAKGNIVLQEVWRKVGRNLAFQLEHDESLDDIVGRDLEKDAWMMLHGEAEFVALELEELVFSLKVIVCNGETLEQRESGSTMVVVAAQTKAIVHFELRKWLNENVGADIASSTRITYGGSVNGANCQGFAGQRDVDDFLVGEISQKFETWILMLDFRCITVLV</sequence>
<dbReference type="Proteomes" id="UP001472677">
    <property type="component" value="Unassembled WGS sequence"/>
</dbReference>
<comment type="caution">
    <text evidence="6">The sequence shown here is derived from an EMBL/GenBank/DDBJ whole genome shotgun (WGS) entry which is preliminary data.</text>
</comment>
<dbReference type="PANTHER" id="PTHR21139:SF37">
    <property type="entry name" value="OS01G0841600 PROTEIN"/>
    <property type="match status" value="1"/>
</dbReference>
<comment type="subunit">
    <text evidence="2">Homodimer.</text>
</comment>
<keyword evidence="7" id="KW-1185">Reference proteome</keyword>
<dbReference type="InterPro" id="IPR035990">
    <property type="entry name" value="TIM_sf"/>
</dbReference>